<proteinExistence type="predicted"/>
<sequence>MSLLLWPFPQQRLSGRSKASGRFRTVGTQTQAEVNADEIDNLSDRTETPSNHNLHSSSSSEFLPEQQEHLENADNSAAEVHPTEFLDKQSITEGHPTGEMVTTSLCSRISTNGDSGETDSIGQRDNNRPSLDWVRLKKTKAGLEVDIHLSPSFYDLANLNMERF</sequence>
<comment type="caution">
    <text evidence="2">The sequence shown here is derived from an EMBL/GenBank/DDBJ whole genome shotgun (WGS) entry which is preliminary data.</text>
</comment>
<organism evidence="2 3">
    <name type="scientific">Pristionchus mayeri</name>
    <dbReference type="NCBI Taxonomy" id="1317129"/>
    <lineage>
        <taxon>Eukaryota</taxon>
        <taxon>Metazoa</taxon>
        <taxon>Ecdysozoa</taxon>
        <taxon>Nematoda</taxon>
        <taxon>Chromadorea</taxon>
        <taxon>Rhabditida</taxon>
        <taxon>Rhabditina</taxon>
        <taxon>Diplogasteromorpha</taxon>
        <taxon>Diplogasteroidea</taxon>
        <taxon>Neodiplogasteridae</taxon>
        <taxon>Pristionchus</taxon>
    </lineage>
</organism>
<evidence type="ECO:0000256" key="1">
    <source>
        <dbReference type="SAM" id="MobiDB-lite"/>
    </source>
</evidence>
<dbReference type="EMBL" id="BTRK01000006">
    <property type="protein sequence ID" value="GMR56998.1"/>
    <property type="molecule type" value="Genomic_DNA"/>
</dbReference>
<feature type="region of interest" description="Disordered" evidence="1">
    <location>
        <begin position="14"/>
        <end position="98"/>
    </location>
</feature>
<name>A0AAN5I8X4_9BILA</name>
<reference evidence="3" key="1">
    <citation type="submission" date="2022-10" db="EMBL/GenBank/DDBJ databases">
        <title>Genome assembly of Pristionchus species.</title>
        <authorList>
            <person name="Yoshida K."/>
            <person name="Sommer R.J."/>
        </authorList>
    </citation>
    <scope>NUCLEOTIDE SEQUENCE [LARGE SCALE GENOMIC DNA]</scope>
    <source>
        <strain evidence="3">RS5460</strain>
    </source>
</reference>
<feature type="compositionally biased region" description="Polar residues" evidence="1">
    <location>
        <begin position="108"/>
        <end position="124"/>
    </location>
</feature>
<keyword evidence="3" id="KW-1185">Reference proteome</keyword>
<feature type="region of interest" description="Disordered" evidence="1">
    <location>
        <begin position="108"/>
        <end position="127"/>
    </location>
</feature>
<evidence type="ECO:0000313" key="3">
    <source>
        <dbReference type="Proteomes" id="UP001328107"/>
    </source>
</evidence>
<dbReference type="AlphaFoldDB" id="A0AAN5I8X4"/>
<protein>
    <submittedName>
        <fullName evidence="2">Uncharacterized protein</fullName>
    </submittedName>
</protein>
<dbReference type="Proteomes" id="UP001328107">
    <property type="component" value="Unassembled WGS sequence"/>
</dbReference>
<feature type="compositionally biased region" description="Low complexity" evidence="1">
    <location>
        <begin position="49"/>
        <end position="65"/>
    </location>
</feature>
<accession>A0AAN5I8X4</accession>
<feature type="non-terminal residue" evidence="2">
    <location>
        <position position="164"/>
    </location>
</feature>
<gene>
    <name evidence="2" type="ORF">PMAYCL1PPCAC_27193</name>
</gene>
<evidence type="ECO:0000313" key="2">
    <source>
        <dbReference type="EMBL" id="GMR56998.1"/>
    </source>
</evidence>